<dbReference type="OrthoDB" id="5223080at2759"/>
<dbReference type="InterPro" id="IPR016181">
    <property type="entry name" value="Acyl_CoA_acyltransferase"/>
</dbReference>
<dbReference type="Pfam" id="PF00583">
    <property type="entry name" value="Acetyltransf_1"/>
    <property type="match status" value="1"/>
</dbReference>
<name>A0A9P9WBS7_9PEZI</name>
<dbReference type="PROSITE" id="PS51186">
    <property type="entry name" value="GNAT"/>
    <property type="match status" value="1"/>
</dbReference>
<feature type="domain" description="N-acetyltransferase" evidence="1">
    <location>
        <begin position="121"/>
        <end position="274"/>
    </location>
</feature>
<proteinExistence type="predicted"/>
<evidence type="ECO:0000313" key="2">
    <source>
        <dbReference type="EMBL" id="KAI1856532.1"/>
    </source>
</evidence>
<organism evidence="2 3">
    <name type="scientific">Neoarthrinium moseri</name>
    <dbReference type="NCBI Taxonomy" id="1658444"/>
    <lineage>
        <taxon>Eukaryota</taxon>
        <taxon>Fungi</taxon>
        <taxon>Dikarya</taxon>
        <taxon>Ascomycota</taxon>
        <taxon>Pezizomycotina</taxon>
        <taxon>Sordariomycetes</taxon>
        <taxon>Xylariomycetidae</taxon>
        <taxon>Amphisphaeriales</taxon>
        <taxon>Apiosporaceae</taxon>
        <taxon>Neoarthrinium</taxon>
    </lineage>
</organism>
<evidence type="ECO:0000313" key="3">
    <source>
        <dbReference type="Proteomes" id="UP000829685"/>
    </source>
</evidence>
<protein>
    <recommendedName>
        <fullName evidence="1">N-acetyltransferase domain-containing protein</fullName>
    </recommendedName>
</protein>
<dbReference type="InterPro" id="IPR000182">
    <property type="entry name" value="GNAT_dom"/>
</dbReference>
<comment type="caution">
    <text evidence="2">The sequence shown here is derived from an EMBL/GenBank/DDBJ whole genome shotgun (WGS) entry which is preliminary data.</text>
</comment>
<dbReference type="SUPFAM" id="SSF55729">
    <property type="entry name" value="Acyl-CoA N-acyltransferases (Nat)"/>
    <property type="match status" value="1"/>
</dbReference>
<dbReference type="AlphaFoldDB" id="A0A9P9WBS7"/>
<dbReference type="Proteomes" id="UP000829685">
    <property type="component" value="Unassembled WGS sequence"/>
</dbReference>
<dbReference type="Gene3D" id="3.40.630.30">
    <property type="match status" value="1"/>
</dbReference>
<sequence>MDEELRLLPNAALPDGAPTPELTDTQHLDIYGLGALRAAVVIETKNDKHVVKSVWMSSQDPSLARQLVSVIKDRYLSPDKGLLFHASASQPALREELKGSTIRSQIMSKTVDADVKFPDNISYRDMTADEARDYFQDFEEMFVKLMLTYKTAVENDEDVKQRGHAMVRSIAPNGVETPGQRFIIVEEAGVTLATLWIGERGEKQSFCYNIEVLPEKRRQGYGRKTLLVWEHAAASMRASTLGLTVFGTNEAGLRLYNGGGFEADDTTFTFSWAE</sequence>
<dbReference type="EMBL" id="JAFIMR010000043">
    <property type="protein sequence ID" value="KAI1856532.1"/>
    <property type="molecule type" value="Genomic_DNA"/>
</dbReference>
<evidence type="ECO:0000259" key="1">
    <source>
        <dbReference type="PROSITE" id="PS51186"/>
    </source>
</evidence>
<dbReference type="CDD" id="cd04301">
    <property type="entry name" value="NAT_SF"/>
    <property type="match status" value="1"/>
</dbReference>
<reference evidence="2" key="1">
    <citation type="submission" date="2021-03" db="EMBL/GenBank/DDBJ databases">
        <title>Revisited historic fungal species revealed as producer of novel bioactive compounds through whole genome sequencing and comparative genomics.</title>
        <authorList>
            <person name="Vignolle G.A."/>
            <person name="Hochenegger N."/>
            <person name="Mach R.L."/>
            <person name="Mach-Aigner A.R."/>
            <person name="Javad Rahimi M."/>
            <person name="Salim K.A."/>
            <person name="Chan C.M."/>
            <person name="Lim L.B.L."/>
            <person name="Cai F."/>
            <person name="Druzhinina I.S."/>
            <person name="U'Ren J.M."/>
            <person name="Derntl C."/>
        </authorList>
    </citation>
    <scope>NUCLEOTIDE SEQUENCE</scope>
    <source>
        <strain evidence="2">TUCIM 5799</strain>
    </source>
</reference>
<dbReference type="GO" id="GO:0016747">
    <property type="term" value="F:acyltransferase activity, transferring groups other than amino-acyl groups"/>
    <property type="evidence" value="ECO:0007669"/>
    <property type="project" value="InterPro"/>
</dbReference>
<keyword evidence="3" id="KW-1185">Reference proteome</keyword>
<accession>A0A9P9WBS7</accession>
<gene>
    <name evidence="2" type="ORF">JX265_011491</name>
</gene>